<comment type="caution">
    <text evidence="2">The sequence shown here is derived from an EMBL/GenBank/DDBJ whole genome shotgun (WGS) entry which is preliminary data.</text>
</comment>
<name>A0A2A5WI18_9GAMM</name>
<protein>
    <recommendedName>
        <fullName evidence="1">DUF7508 domain-containing protein</fullName>
    </recommendedName>
</protein>
<gene>
    <name evidence="2" type="ORF">CNE99_10085</name>
</gene>
<evidence type="ECO:0000313" key="3">
    <source>
        <dbReference type="Proteomes" id="UP000219327"/>
    </source>
</evidence>
<feature type="domain" description="DUF7508" evidence="1">
    <location>
        <begin position="6"/>
        <end position="89"/>
    </location>
</feature>
<accession>A0A2A5WI18</accession>
<dbReference type="Proteomes" id="UP000219327">
    <property type="component" value="Unassembled WGS sequence"/>
</dbReference>
<dbReference type="AlphaFoldDB" id="A0A2A5WI18"/>
<proteinExistence type="predicted"/>
<dbReference type="InterPro" id="IPR055930">
    <property type="entry name" value="DUF7508"/>
</dbReference>
<evidence type="ECO:0000313" key="2">
    <source>
        <dbReference type="EMBL" id="PDH36170.1"/>
    </source>
</evidence>
<organism evidence="2 3">
    <name type="scientific">OM182 bacterium MED-G24</name>
    <dbReference type="NCBI Taxonomy" id="1986255"/>
    <lineage>
        <taxon>Bacteria</taxon>
        <taxon>Pseudomonadati</taxon>
        <taxon>Pseudomonadota</taxon>
        <taxon>Gammaproteobacteria</taxon>
        <taxon>OMG group</taxon>
        <taxon>OM182 clade</taxon>
    </lineage>
</organism>
<dbReference type="EMBL" id="NTKD01000073">
    <property type="protein sequence ID" value="PDH36170.1"/>
    <property type="molecule type" value="Genomic_DNA"/>
</dbReference>
<reference evidence="2 3" key="1">
    <citation type="submission" date="2017-08" db="EMBL/GenBank/DDBJ databases">
        <title>Fine stratification of microbial communities through a metagenomic profile of the photic zone.</title>
        <authorList>
            <person name="Haro-Moreno J.M."/>
            <person name="Lopez-Perez M."/>
            <person name="De La Torre J."/>
            <person name="Picazo A."/>
            <person name="Camacho A."/>
            <person name="Rodriguez-Valera F."/>
        </authorList>
    </citation>
    <scope>NUCLEOTIDE SEQUENCE [LARGE SCALE GENOMIC DNA]</scope>
    <source>
        <strain evidence="2">MED-G24</strain>
    </source>
</reference>
<evidence type="ECO:0000259" key="1">
    <source>
        <dbReference type="Pfam" id="PF24348"/>
    </source>
</evidence>
<dbReference type="Pfam" id="PF24348">
    <property type="entry name" value="DUF7508"/>
    <property type="match status" value="1"/>
</dbReference>
<sequence length="111" mass="12697">MIMGVRLEKPFLLLQAAAVKAVQAQMGVYQLADDNEQVLYIGSADARSLFGLRGELQRFLEDPEVTRFRVEVNTAYHTRRQELLMLHQADHGELPVRNRDYPFQLGRLSPA</sequence>